<dbReference type="GO" id="GO:0003677">
    <property type="term" value="F:DNA binding"/>
    <property type="evidence" value="ECO:0007669"/>
    <property type="project" value="InterPro"/>
</dbReference>
<evidence type="ECO:0000313" key="1">
    <source>
        <dbReference type="EMBL" id="SKC73237.1"/>
    </source>
</evidence>
<gene>
    <name evidence="1" type="ORF">SAMN06296058_2236</name>
</gene>
<dbReference type="AlphaFoldDB" id="A0A1T5LB11"/>
<dbReference type="GO" id="GO:0032259">
    <property type="term" value="P:methylation"/>
    <property type="evidence" value="ECO:0007669"/>
    <property type="project" value="UniProtKB-KW"/>
</dbReference>
<keyword evidence="1" id="KW-0489">Methyltransferase</keyword>
<keyword evidence="2" id="KW-1185">Reference proteome</keyword>
<name>A0A1T5LB11_9GAMM</name>
<dbReference type="GO" id="GO:0009007">
    <property type="term" value="F:site-specific DNA-methyltransferase (adenine-specific) activity"/>
    <property type="evidence" value="ECO:0007669"/>
    <property type="project" value="InterPro"/>
</dbReference>
<accession>A0A1T5LB11</accession>
<dbReference type="OrthoDB" id="6258822at2"/>
<sequence>MDGNERSKVVPLARANRASAKRLGYIGRVPTSQPRDSDSWFTPPEYLDSVRAVLGEIELDPFTSVAANKIVRATRIFTLENSAFDHEWQRTKPVRVFMNPPYSAGLCTRAVNRFIDQLTLGHIEEGIVLVNNATDTRWFNALVGRCAALCFTHHRISFWNADMKHVSGNTRGQAFFYFGKRSKEFAGIFRKHGFVLKPQR</sequence>
<organism evidence="1 2">
    <name type="scientific">Pseudoxanthomonas indica</name>
    <dbReference type="NCBI Taxonomy" id="428993"/>
    <lineage>
        <taxon>Bacteria</taxon>
        <taxon>Pseudomonadati</taxon>
        <taxon>Pseudomonadota</taxon>
        <taxon>Gammaproteobacteria</taxon>
        <taxon>Lysobacterales</taxon>
        <taxon>Lysobacteraceae</taxon>
        <taxon>Pseudoxanthomonas</taxon>
    </lineage>
</organism>
<proteinExistence type="predicted"/>
<evidence type="ECO:0000313" key="2">
    <source>
        <dbReference type="Proteomes" id="UP000190341"/>
    </source>
</evidence>
<dbReference type="EMBL" id="FUZV01000002">
    <property type="protein sequence ID" value="SKC73237.1"/>
    <property type="molecule type" value="Genomic_DNA"/>
</dbReference>
<keyword evidence="1" id="KW-0808">Transferase</keyword>
<dbReference type="RefSeq" id="WP_079724615.1">
    <property type="nucleotide sequence ID" value="NZ_BMCL01000001.1"/>
</dbReference>
<reference evidence="1 2" key="1">
    <citation type="submission" date="2017-02" db="EMBL/GenBank/DDBJ databases">
        <authorList>
            <person name="Peterson S.W."/>
        </authorList>
    </citation>
    <scope>NUCLEOTIDE SEQUENCE [LARGE SCALE GENOMIC DNA]</scope>
    <source>
        <strain evidence="1 2">P15</strain>
    </source>
</reference>
<protein>
    <submittedName>
        <fullName evidence="1">DNA N-6-adenine-methyltransferase (Dam)</fullName>
    </submittedName>
</protein>
<dbReference type="STRING" id="428993.SAMN06296058_2236"/>
<dbReference type="GO" id="GO:0009307">
    <property type="term" value="P:DNA restriction-modification system"/>
    <property type="evidence" value="ECO:0007669"/>
    <property type="project" value="InterPro"/>
</dbReference>
<dbReference type="Proteomes" id="UP000190341">
    <property type="component" value="Unassembled WGS sequence"/>
</dbReference>
<dbReference type="Pfam" id="PF05869">
    <property type="entry name" value="Dam"/>
    <property type="match status" value="1"/>
</dbReference>
<dbReference type="InterPro" id="IPR008593">
    <property type="entry name" value="Dam_MeTrfase"/>
</dbReference>